<sequence>MKTFYFILLIAVFLKTTEASSFVLYKPRNTFIKPNEYAKPNRSIVQNLFLDDLSDDKSKDESDYYVDSVEDNSFKRLLKKLKKYAKNLDNDTDFSQHETDENSNNSTHTTKKHNGRNKSKFIDITTKWQKTQMVEKSMYTACRHDSISYRPLFHLVTIHTTTAGAEPYEF</sequence>
<dbReference type="OrthoDB" id="10633298at2759"/>
<evidence type="ECO:0000256" key="2">
    <source>
        <dbReference type="SAM" id="SignalP"/>
    </source>
</evidence>
<proteinExistence type="predicted"/>
<protein>
    <submittedName>
        <fullName evidence="3">Uncharacterized protein</fullName>
    </submittedName>
</protein>
<gene>
    <name evidence="3" type="ORF">DIABBA_LOCUS8973</name>
</gene>
<reference evidence="3" key="1">
    <citation type="submission" date="2022-01" db="EMBL/GenBank/DDBJ databases">
        <authorList>
            <person name="King R."/>
        </authorList>
    </citation>
    <scope>NUCLEOTIDE SEQUENCE</scope>
</reference>
<feature type="signal peptide" evidence="2">
    <location>
        <begin position="1"/>
        <end position="19"/>
    </location>
</feature>
<keyword evidence="2" id="KW-0732">Signal</keyword>
<evidence type="ECO:0000313" key="3">
    <source>
        <dbReference type="EMBL" id="CAG9835811.1"/>
    </source>
</evidence>
<dbReference type="EMBL" id="OU898281">
    <property type="protein sequence ID" value="CAG9835811.1"/>
    <property type="molecule type" value="Genomic_DNA"/>
</dbReference>
<name>A0A9N9T4U1_DIABA</name>
<dbReference type="AlphaFoldDB" id="A0A9N9T4U1"/>
<organism evidence="3 4">
    <name type="scientific">Diabrotica balteata</name>
    <name type="common">Banded cucumber beetle</name>
    <dbReference type="NCBI Taxonomy" id="107213"/>
    <lineage>
        <taxon>Eukaryota</taxon>
        <taxon>Metazoa</taxon>
        <taxon>Ecdysozoa</taxon>
        <taxon>Arthropoda</taxon>
        <taxon>Hexapoda</taxon>
        <taxon>Insecta</taxon>
        <taxon>Pterygota</taxon>
        <taxon>Neoptera</taxon>
        <taxon>Endopterygota</taxon>
        <taxon>Coleoptera</taxon>
        <taxon>Polyphaga</taxon>
        <taxon>Cucujiformia</taxon>
        <taxon>Chrysomeloidea</taxon>
        <taxon>Chrysomelidae</taxon>
        <taxon>Galerucinae</taxon>
        <taxon>Diabroticina</taxon>
        <taxon>Diabroticites</taxon>
        <taxon>Diabrotica</taxon>
    </lineage>
</organism>
<feature type="chain" id="PRO_5040107740" evidence="2">
    <location>
        <begin position="20"/>
        <end position="170"/>
    </location>
</feature>
<feature type="region of interest" description="Disordered" evidence="1">
    <location>
        <begin position="92"/>
        <end position="116"/>
    </location>
</feature>
<dbReference type="Proteomes" id="UP001153709">
    <property type="component" value="Chromosome 6"/>
</dbReference>
<evidence type="ECO:0000256" key="1">
    <source>
        <dbReference type="SAM" id="MobiDB-lite"/>
    </source>
</evidence>
<accession>A0A9N9T4U1</accession>
<evidence type="ECO:0000313" key="4">
    <source>
        <dbReference type="Proteomes" id="UP001153709"/>
    </source>
</evidence>
<keyword evidence="4" id="KW-1185">Reference proteome</keyword>